<dbReference type="RefSeq" id="WP_212758075.1">
    <property type="nucleotide sequence ID" value="NZ_CP053073.1"/>
</dbReference>
<name>A0A6M4HAJ2_9PROT</name>
<dbReference type="InParanoid" id="A0A6M4HAJ2"/>
<feature type="compositionally biased region" description="Basic and acidic residues" evidence="1">
    <location>
        <begin position="24"/>
        <end position="47"/>
    </location>
</feature>
<dbReference type="Proteomes" id="UP000503096">
    <property type="component" value="Chromosome"/>
</dbReference>
<gene>
    <name evidence="2" type="ORF">DSM104440_02694</name>
</gene>
<protein>
    <recommendedName>
        <fullName evidence="4">Ribbon-helix-helix protein, copG family</fullName>
    </recommendedName>
</protein>
<feature type="compositionally biased region" description="Basic and acidic residues" evidence="1">
    <location>
        <begin position="1"/>
        <end position="12"/>
    </location>
</feature>
<accession>A0A6M4HAJ2</accession>
<keyword evidence="3" id="KW-1185">Reference proteome</keyword>
<feature type="region of interest" description="Disordered" evidence="1">
    <location>
        <begin position="1"/>
        <end position="47"/>
    </location>
</feature>
<dbReference type="KEGG" id="upl:DSM104440_02694"/>
<evidence type="ECO:0000313" key="2">
    <source>
        <dbReference type="EMBL" id="QJR15868.1"/>
    </source>
</evidence>
<evidence type="ECO:0000256" key="1">
    <source>
        <dbReference type="SAM" id="MobiDB-lite"/>
    </source>
</evidence>
<dbReference type="EMBL" id="CP053073">
    <property type="protein sequence ID" value="QJR15868.1"/>
    <property type="molecule type" value="Genomic_DNA"/>
</dbReference>
<evidence type="ECO:0000313" key="3">
    <source>
        <dbReference type="Proteomes" id="UP000503096"/>
    </source>
</evidence>
<evidence type="ECO:0008006" key="4">
    <source>
        <dbReference type="Google" id="ProtNLM"/>
    </source>
</evidence>
<proteinExistence type="predicted"/>
<sequence length="91" mass="9903">MSMKKADLDKAKGKTILGGPGKGIPDRFGKDSGMTMDRREQRERDREAGLIPFAVKLHGDLIKDVRAAAEKKGVGLNEITAELLQKGLKAK</sequence>
<organism evidence="2 3">
    <name type="scientific">Usitatibacter palustris</name>
    <dbReference type="NCBI Taxonomy" id="2732487"/>
    <lineage>
        <taxon>Bacteria</taxon>
        <taxon>Pseudomonadati</taxon>
        <taxon>Pseudomonadota</taxon>
        <taxon>Betaproteobacteria</taxon>
        <taxon>Nitrosomonadales</taxon>
        <taxon>Usitatibacteraceae</taxon>
        <taxon>Usitatibacter</taxon>
    </lineage>
</organism>
<dbReference type="AlphaFoldDB" id="A0A6M4HAJ2"/>
<reference evidence="2 3" key="1">
    <citation type="submission" date="2020-04" db="EMBL/GenBank/DDBJ databases">
        <title>Usitatibacter rugosus gen. nov., sp. nov. and Usitatibacter palustris sp. nov., novel members of Usitatibacteraceae fam. nov. within the order Nitrosomonadales isolated from soil.</title>
        <authorList>
            <person name="Huber K.J."/>
            <person name="Neumann-Schaal M."/>
            <person name="Geppert A."/>
            <person name="Luckner M."/>
            <person name="Wanner G."/>
            <person name="Overmann J."/>
        </authorList>
    </citation>
    <scope>NUCLEOTIDE SEQUENCE [LARGE SCALE GENOMIC DNA]</scope>
    <source>
        <strain evidence="2 3">Swamp67</strain>
    </source>
</reference>